<proteinExistence type="predicted"/>
<evidence type="ECO:0000313" key="2">
    <source>
        <dbReference type="EMBL" id="KAA5469620.1"/>
    </source>
</evidence>
<reference evidence="2 4" key="2">
    <citation type="journal article" date="2019" name="Nat. Med.">
        <title>A library of human gut bacterial isolates paired with longitudinal multiomics data enables mechanistic microbiome research.</title>
        <authorList>
            <person name="Poyet M."/>
            <person name="Groussin M."/>
            <person name="Gibbons S.M."/>
            <person name="Avila-Pacheco J."/>
            <person name="Jiang X."/>
            <person name="Kearney S.M."/>
            <person name="Perrotta A.R."/>
            <person name="Berdy B."/>
            <person name="Zhao S."/>
            <person name="Lieberman T.D."/>
            <person name="Swanson P.K."/>
            <person name="Smith M."/>
            <person name="Roesemann S."/>
            <person name="Alexander J.E."/>
            <person name="Rich S.A."/>
            <person name="Livny J."/>
            <person name="Vlamakis H."/>
            <person name="Clish C."/>
            <person name="Bullock K."/>
            <person name="Deik A."/>
            <person name="Scott J."/>
            <person name="Pierce K.A."/>
            <person name="Xavier R.J."/>
            <person name="Alm E.J."/>
        </authorList>
    </citation>
    <scope>NUCLEOTIDE SEQUENCE [LARGE SCALE GENOMIC DNA]</scope>
    <source>
        <strain evidence="2 4">BIOML-A25</strain>
    </source>
</reference>
<evidence type="ECO:0000313" key="1">
    <source>
        <dbReference type="EMBL" id="CUQ52884.1"/>
    </source>
</evidence>
<gene>
    <name evidence="1" type="ORF">ERS852558_04210</name>
    <name evidence="2" type="ORF">F2Y39_22665</name>
</gene>
<evidence type="ECO:0000313" key="4">
    <source>
        <dbReference type="Proteomes" id="UP000427825"/>
    </source>
</evidence>
<dbReference type="AlphaFoldDB" id="A0A174WZX0"/>
<accession>A0A174WZX0</accession>
<dbReference type="EMBL" id="VVYJ01000028">
    <property type="protein sequence ID" value="KAA5469620.1"/>
    <property type="molecule type" value="Genomic_DNA"/>
</dbReference>
<dbReference type="EMBL" id="CZBL01000023">
    <property type="protein sequence ID" value="CUQ52884.1"/>
    <property type="molecule type" value="Genomic_DNA"/>
</dbReference>
<dbReference type="Proteomes" id="UP000427825">
    <property type="component" value="Unassembled WGS sequence"/>
</dbReference>
<protein>
    <recommendedName>
        <fullName evidence="5">Glycosyltransferase family 1 protein</fullName>
    </recommendedName>
</protein>
<reference evidence="1 3" key="1">
    <citation type="submission" date="2015-09" db="EMBL/GenBank/DDBJ databases">
        <authorList>
            <consortium name="Pathogen Informatics"/>
        </authorList>
    </citation>
    <scope>NUCLEOTIDE SEQUENCE [LARGE SCALE GENOMIC DNA]</scope>
    <source>
        <strain evidence="1 3">2789STDY5834946</strain>
    </source>
</reference>
<evidence type="ECO:0008006" key="5">
    <source>
        <dbReference type="Google" id="ProtNLM"/>
    </source>
</evidence>
<name>A0A174WZX0_9BACE</name>
<organism evidence="1 3">
    <name type="scientific">Bacteroides caccae</name>
    <dbReference type="NCBI Taxonomy" id="47678"/>
    <lineage>
        <taxon>Bacteria</taxon>
        <taxon>Pseudomonadati</taxon>
        <taxon>Bacteroidota</taxon>
        <taxon>Bacteroidia</taxon>
        <taxon>Bacteroidales</taxon>
        <taxon>Bacteroidaceae</taxon>
        <taxon>Bacteroides</taxon>
    </lineage>
</organism>
<dbReference type="Proteomes" id="UP000095725">
    <property type="component" value="Unassembled WGS sequence"/>
</dbReference>
<sequence>MKRKKIIAMHPYLHNKSSLTFQLDVYNSWERLGGSTKKGIRIPLWIQYVIAKLKLTFNISQKGKTVRLFFGGGTPDYSIFPYCFYNEVIPMLWDCWPKYHNRLFASLVRNKIRTVILTSSQLACIIRQKFPLMNVIYLPEGIDETKYKNNCKLIDRHIDLLEFGRPSGKIHDLIVAHKSEILKSHRYSMSGWIFPDHESFINGLADTKIAITFPRCDTDPVKAGNIETLTQRYWECMLSGCILLGRAPQELIDLIGYNPVVTVDPVFPHLQIDDILNHLNDYQEMVERNYLTALEYASWDIRVSYLKKELVRLEYNV</sequence>
<dbReference type="RefSeq" id="WP_055256849.1">
    <property type="nucleotide sequence ID" value="NZ_CAXSSI010000025.1"/>
</dbReference>
<evidence type="ECO:0000313" key="3">
    <source>
        <dbReference type="Proteomes" id="UP000095725"/>
    </source>
</evidence>